<proteinExistence type="predicted"/>
<dbReference type="Gene3D" id="1.10.30.10">
    <property type="entry name" value="High mobility group box domain"/>
    <property type="match status" value="2"/>
</dbReference>
<evidence type="ECO:0000313" key="8">
    <source>
        <dbReference type="WBParaSite" id="GPLIN_000043200"/>
    </source>
</evidence>
<dbReference type="InterPro" id="IPR032454">
    <property type="entry name" value="Histone_H2A_C"/>
</dbReference>
<dbReference type="Pfam" id="PF09011">
    <property type="entry name" value="HMG_box_2"/>
    <property type="match status" value="2"/>
</dbReference>
<feature type="DNA-binding region" description="HMG box" evidence="5">
    <location>
        <begin position="86"/>
        <end position="155"/>
    </location>
</feature>
<dbReference type="Proteomes" id="UP000050741">
    <property type="component" value="Unassembled WGS sequence"/>
</dbReference>
<protein>
    <submittedName>
        <fullName evidence="8">HMG box domain-containing protein</fullName>
    </submittedName>
</protein>
<keyword evidence="2" id="KW-0158">Chromosome</keyword>
<dbReference type="GO" id="GO:0000786">
    <property type="term" value="C:nucleosome"/>
    <property type="evidence" value="ECO:0007669"/>
    <property type="project" value="UniProtKB-KW"/>
</dbReference>
<comment type="subcellular location">
    <subcellularLocation>
        <location evidence="1">Chromosome</location>
    </subcellularLocation>
</comment>
<evidence type="ECO:0000259" key="6">
    <source>
        <dbReference type="PROSITE" id="PS50118"/>
    </source>
</evidence>
<evidence type="ECO:0000313" key="7">
    <source>
        <dbReference type="Proteomes" id="UP000050741"/>
    </source>
</evidence>
<evidence type="ECO:0000256" key="4">
    <source>
        <dbReference type="ARBA" id="ARBA00023269"/>
    </source>
</evidence>
<dbReference type="GO" id="GO:0006357">
    <property type="term" value="P:regulation of transcription by RNA polymerase II"/>
    <property type="evidence" value="ECO:0007669"/>
    <property type="project" value="TreeGrafter"/>
</dbReference>
<dbReference type="PANTHER" id="PTHR48112:SF22">
    <property type="entry name" value="MITOCHONDRIAL TRANSCRIPTION FACTOR A, ISOFORM B"/>
    <property type="match status" value="1"/>
</dbReference>
<evidence type="ECO:0000256" key="1">
    <source>
        <dbReference type="ARBA" id="ARBA00004286"/>
    </source>
</evidence>
<evidence type="ECO:0000256" key="5">
    <source>
        <dbReference type="PROSITE-ProRule" id="PRU00267"/>
    </source>
</evidence>
<dbReference type="InterPro" id="IPR050342">
    <property type="entry name" value="HMGB"/>
</dbReference>
<evidence type="ECO:0000256" key="3">
    <source>
        <dbReference type="ARBA" id="ARBA00023125"/>
    </source>
</evidence>
<dbReference type="AlphaFoldDB" id="A0A183BIK3"/>
<reference evidence="7" key="1">
    <citation type="submission" date="2014-05" db="EMBL/GenBank/DDBJ databases">
        <title>The genome and life-stage specific transcriptomes of Globodera pallida elucidate key aspects of plant parasitism by a cyst nematode.</title>
        <authorList>
            <person name="Cotton J.A."/>
            <person name="Lilley C.J."/>
            <person name="Jones L.M."/>
            <person name="Kikuchi T."/>
            <person name="Reid A.J."/>
            <person name="Thorpe P."/>
            <person name="Tsai I.J."/>
            <person name="Beasley H."/>
            <person name="Blok V."/>
            <person name="Cock P.J.A."/>
            <person name="Van den Akker S.E."/>
            <person name="Holroyd N."/>
            <person name="Hunt M."/>
            <person name="Mantelin S."/>
            <person name="Naghra H."/>
            <person name="Pain A."/>
            <person name="Palomares-Rius J.E."/>
            <person name="Zarowiecki M."/>
            <person name="Berriman M."/>
            <person name="Jones J.T."/>
            <person name="Urwin P.E."/>
        </authorList>
    </citation>
    <scope>NUCLEOTIDE SEQUENCE [LARGE SCALE GENOMIC DNA]</scope>
    <source>
        <strain evidence="7">Lindley</strain>
    </source>
</reference>
<sequence>MTGQSGGISEMVKIASTNWKSLDEDEKQNYSERAKKICAELRDNFKKLTSDEKQDLWVEHIVKKAKRRRFRMKKKLRKFYAETNRPKHPSRSYILFVKERFEKQTEPFKTRDKVRKFVAETAQQWRQMTDAEKQPYVDQGQCNIAAYNVELAEWKQKYANEIRAWNEAMDKAARKGWRKKKLDYLIKGTIAGGGVIPHIHRSLMGKPQTQPSQQKSLLDVSNSQLAMHTQQMDRN</sequence>
<feature type="domain" description="HMG box" evidence="6">
    <location>
        <begin position="86"/>
        <end position="155"/>
    </location>
</feature>
<dbReference type="GO" id="GO:0005634">
    <property type="term" value="C:nucleus"/>
    <property type="evidence" value="ECO:0007669"/>
    <property type="project" value="UniProtKB-UniRule"/>
</dbReference>
<dbReference type="InterPro" id="IPR009071">
    <property type="entry name" value="HMG_box_dom"/>
</dbReference>
<keyword evidence="7" id="KW-1185">Reference proteome</keyword>
<name>A0A183BIK3_GLOPA</name>
<dbReference type="SUPFAM" id="SSF47095">
    <property type="entry name" value="HMG-box"/>
    <property type="match status" value="2"/>
</dbReference>
<keyword evidence="5" id="KW-0539">Nucleus</keyword>
<reference evidence="8" key="2">
    <citation type="submission" date="2016-06" db="UniProtKB">
        <authorList>
            <consortium name="WormBaseParasite"/>
        </authorList>
    </citation>
    <scope>IDENTIFICATION</scope>
</reference>
<keyword evidence="4" id="KW-0544">Nucleosome core</keyword>
<dbReference type="Pfam" id="PF16211">
    <property type="entry name" value="Histone_H2A_C"/>
    <property type="match status" value="1"/>
</dbReference>
<dbReference type="PROSITE" id="PS50118">
    <property type="entry name" value="HMG_BOX_2"/>
    <property type="match status" value="1"/>
</dbReference>
<keyword evidence="3 5" id="KW-0238">DNA-binding</keyword>
<accession>A0A183BIK3</accession>
<dbReference type="SMART" id="SM00398">
    <property type="entry name" value="HMG"/>
    <property type="match status" value="1"/>
</dbReference>
<evidence type="ECO:0000256" key="2">
    <source>
        <dbReference type="ARBA" id="ARBA00022454"/>
    </source>
</evidence>
<dbReference type="InterPro" id="IPR036910">
    <property type="entry name" value="HMG_box_dom_sf"/>
</dbReference>
<organism evidence="7 8">
    <name type="scientific">Globodera pallida</name>
    <name type="common">Potato cyst nematode worm</name>
    <name type="synonym">Heterodera pallida</name>
    <dbReference type="NCBI Taxonomy" id="36090"/>
    <lineage>
        <taxon>Eukaryota</taxon>
        <taxon>Metazoa</taxon>
        <taxon>Ecdysozoa</taxon>
        <taxon>Nematoda</taxon>
        <taxon>Chromadorea</taxon>
        <taxon>Rhabditida</taxon>
        <taxon>Tylenchina</taxon>
        <taxon>Tylenchomorpha</taxon>
        <taxon>Tylenchoidea</taxon>
        <taxon>Heteroderidae</taxon>
        <taxon>Heteroderinae</taxon>
        <taxon>Globodera</taxon>
    </lineage>
</organism>
<dbReference type="GO" id="GO:0003677">
    <property type="term" value="F:DNA binding"/>
    <property type="evidence" value="ECO:0007669"/>
    <property type="project" value="UniProtKB-UniRule"/>
</dbReference>
<dbReference type="WBParaSite" id="GPLIN_000043200">
    <property type="protein sequence ID" value="GPLIN_000043200"/>
    <property type="gene ID" value="GPLIN_000043200"/>
</dbReference>
<dbReference type="PANTHER" id="PTHR48112">
    <property type="entry name" value="HIGH MOBILITY GROUP PROTEIN DSP1"/>
    <property type="match status" value="1"/>
</dbReference>